<evidence type="ECO:0008006" key="5">
    <source>
        <dbReference type="Google" id="ProtNLM"/>
    </source>
</evidence>
<feature type="compositionally biased region" description="Low complexity" evidence="1">
    <location>
        <begin position="1"/>
        <end position="29"/>
    </location>
</feature>
<gene>
    <name evidence="3" type="ORF">RM6536_1365</name>
</gene>
<dbReference type="PATRIC" id="fig|43675.28.peg.1396"/>
<organism evidence="3">
    <name type="scientific">Rothia mucilaginosa</name>
    <dbReference type="NCBI Taxonomy" id="43675"/>
    <lineage>
        <taxon>Bacteria</taxon>
        <taxon>Bacillati</taxon>
        <taxon>Actinomycetota</taxon>
        <taxon>Actinomycetes</taxon>
        <taxon>Micrococcales</taxon>
        <taxon>Micrococcaceae</taxon>
        <taxon>Rothia</taxon>
    </lineage>
</organism>
<evidence type="ECO:0000256" key="1">
    <source>
        <dbReference type="SAM" id="MobiDB-lite"/>
    </source>
</evidence>
<keyword evidence="2" id="KW-0812">Transmembrane</keyword>
<dbReference type="AlphaFoldDB" id="A0A0K2S1C1"/>
<dbReference type="Proteomes" id="UP000066203">
    <property type="component" value="Chromosome"/>
</dbReference>
<evidence type="ECO:0000256" key="2">
    <source>
        <dbReference type="SAM" id="Phobius"/>
    </source>
</evidence>
<dbReference type="EMBL" id="AP014938">
    <property type="protein sequence ID" value="BAS20612.1"/>
    <property type="molecule type" value="Genomic_DNA"/>
</dbReference>
<feature type="compositionally biased region" description="Polar residues" evidence="1">
    <location>
        <begin position="38"/>
        <end position="85"/>
    </location>
</feature>
<feature type="transmembrane region" description="Helical" evidence="2">
    <location>
        <begin position="191"/>
        <end position="224"/>
    </location>
</feature>
<evidence type="ECO:0000313" key="4">
    <source>
        <dbReference type="Proteomes" id="UP000066203"/>
    </source>
</evidence>
<keyword evidence="2" id="KW-1133">Transmembrane helix</keyword>
<feature type="region of interest" description="Disordered" evidence="1">
    <location>
        <begin position="1"/>
        <end position="85"/>
    </location>
</feature>
<keyword evidence="2" id="KW-0472">Membrane</keyword>
<accession>A0A0K2S1C1</accession>
<proteinExistence type="predicted"/>
<protein>
    <recommendedName>
        <fullName evidence="5">DUF4190 domain-containing protein</fullName>
    </recommendedName>
</protein>
<evidence type="ECO:0000313" key="3">
    <source>
        <dbReference type="EMBL" id="BAS20612.1"/>
    </source>
</evidence>
<dbReference type="RefSeq" id="WP_060824560.1">
    <property type="nucleotide sequence ID" value="NZ_AP014938.1"/>
</dbReference>
<name>A0A0K2S1C1_9MICC</name>
<feature type="transmembrane region" description="Helical" evidence="2">
    <location>
        <begin position="236"/>
        <end position="262"/>
    </location>
</feature>
<reference evidence="4" key="1">
    <citation type="submission" date="2015-08" db="EMBL/GenBank/DDBJ databases">
        <title>Complete genome sequence of Rothia mucilaginosa strain NUM-Rm6536.</title>
        <authorList>
            <person name="Nambu T."/>
        </authorList>
    </citation>
    <scope>NUCLEOTIDE SEQUENCE [LARGE SCALE GENOMIC DNA]</scope>
    <source>
        <strain evidence="4">NUM-Rm6536</strain>
    </source>
</reference>
<sequence>MSENNYGNNQGNAQNPYAAQQPNSSAQSSYGQDYGQAPSAQNTYGQDYGQSASAQNTYGQAQQQNATPQNSTQQNQYGQFGAQSSSQNAYGQNVAQGTSAQGVAAQGASAQNTYGQQQYGYGQDASYQAQPAQQNQYGYGQDASYQAQPADYNYQQNSYQQQPQQDAYGYGQPAGYPYAAPVTKKAPGMALAAMILGIAAVLTGFFVFGALLGIAAIILGVLSLKKVKEAGAGKAFALTGIITGAVSVLISICMLFVFISFYQTTQKCLEVGTEDGHGNVVCQIGDNPNNRMTVPAHR</sequence>